<comment type="caution">
    <text evidence="10">The sequence shown here is derived from an EMBL/GenBank/DDBJ whole genome shotgun (WGS) entry which is preliminary data.</text>
</comment>
<evidence type="ECO:0000313" key="11">
    <source>
        <dbReference type="Proteomes" id="UP000480684"/>
    </source>
</evidence>
<gene>
    <name evidence="10" type="ORF">G4223_07230</name>
</gene>
<comment type="catalytic activity">
    <reaction evidence="1">
        <text>ATP + protein L-histidine = ADP + protein N-phospho-L-histidine.</text>
        <dbReference type="EC" id="2.7.13.3"/>
    </reaction>
</comment>
<keyword evidence="4" id="KW-0808">Transferase</keyword>
<sequence>MGKATAIFRPRPPQTAMDPAVVLGALASAVIAVDGRDVIQYVNAAAEQLFQSGASYLCGRPLTDLLPADSPVLSLVFQARDNALVVSEYGIALDTPRTGHRTVTVQAAPIAETPGHVVLSLHEQSIALKIGGSLASRNAARSVTAMAAMLAHEVKNPLSGIRGAAQLLEGTANEDDRVLTRLIVDEADRIVALVDRMEVFSDKPPVDRVAINIHQVLEHVRRLAENGFGRNVRIIENYDPSLPPVFGNRDQLIQVFLNLVKNAAEAVPADGGEIVISTAYQHGVRLAVAGSETRRHLPLVVSIQDNGPGIPEDLRSHLFDAFVTTKASGSGLGLALVAKIVGDHGGIVEFDSMPRRTIFRVMLPMVQEGDDI</sequence>
<dbReference type="SMART" id="SM00388">
    <property type="entry name" value="HisKA"/>
    <property type="match status" value="1"/>
</dbReference>
<dbReference type="InterPro" id="IPR005467">
    <property type="entry name" value="His_kinase_dom"/>
</dbReference>
<dbReference type="InterPro" id="IPR003594">
    <property type="entry name" value="HATPase_dom"/>
</dbReference>
<dbReference type="Pfam" id="PF02518">
    <property type="entry name" value="HATPase_c"/>
    <property type="match status" value="1"/>
</dbReference>
<dbReference type="InterPro" id="IPR013767">
    <property type="entry name" value="PAS_fold"/>
</dbReference>
<dbReference type="SUPFAM" id="SSF47384">
    <property type="entry name" value="Homodimeric domain of signal transducing histidine kinase"/>
    <property type="match status" value="1"/>
</dbReference>
<evidence type="ECO:0000313" key="10">
    <source>
        <dbReference type="EMBL" id="NFV79900.1"/>
    </source>
</evidence>
<evidence type="ECO:0000256" key="5">
    <source>
        <dbReference type="ARBA" id="ARBA00022741"/>
    </source>
</evidence>
<dbReference type="CDD" id="cd00082">
    <property type="entry name" value="HisKA"/>
    <property type="match status" value="1"/>
</dbReference>
<evidence type="ECO:0000256" key="1">
    <source>
        <dbReference type="ARBA" id="ARBA00000085"/>
    </source>
</evidence>
<keyword evidence="6" id="KW-0418">Kinase</keyword>
<dbReference type="Gene3D" id="1.10.287.130">
    <property type="match status" value="1"/>
</dbReference>
<dbReference type="GO" id="GO:0006355">
    <property type="term" value="P:regulation of DNA-templated transcription"/>
    <property type="evidence" value="ECO:0007669"/>
    <property type="project" value="InterPro"/>
</dbReference>
<evidence type="ECO:0000256" key="6">
    <source>
        <dbReference type="ARBA" id="ARBA00022777"/>
    </source>
</evidence>
<dbReference type="InterPro" id="IPR036097">
    <property type="entry name" value="HisK_dim/P_sf"/>
</dbReference>
<dbReference type="Proteomes" id="UP000480684">
    <property type="component" value="Unassembled WGS sequence"/>
</dbReference>
<dbReference type="Pfam" id="PF00989">
    <property type="entry name" value="PAS"/>
    <property type="match status" value="1"/>
</dbReference>
<dbReference type="InterPro" id="IPR035965">
    <property type="entry name" value="PAS-like_dom_sf"/>
</dbReference>
<evidence type="ECO:0000259" key="9">
    <source>
        <dbReference type="PROSITE" id="PS50109"/>
    </source>
</evidence>
<keyword evidence="7" id="KW-0067">ATP-binding</keyword>
<evidence type="ECO:0000256" key="3">
    <source>
        <dbReference type="ARBA" id="ARBA00022553"/>
    </source>
</evidence>
<dbReference type="InterPro" id="IPR004358">
    <property type="entry name" value="Sig_transdc_His_kin-like_C"/>
</dbReference>
<dbReference type="SUPFAM" id="SSF55785">
    <property type="entry name" value="PYP-like sensor domain (PAS domain)"/>
    <property type="match status" value="1"/>
</dbReference>
<dbReference type="SMART" id="SM00387">
    <property type="entry name" value="HATPase_c"/>
    <property type="match status" value="1"/>
</dbReference>
<keyword evidence="3" id="KW-0597">Phosphoprotein</keyword>
<dbReference type="RefSeq" id="WP_163677114.1">
    <property type="nucleotide sequence ID" value="NZ_JAAIYP010000034.1"/>
</dbReference>
<dbReference type="PANTHER" id="PTHR43065">
    <property type="entry name" value="SENSOR HISTIDINE KINASE"/>
    <property type="match status" value="1"/>
</dbReference>
<dbReference type="GO" id="GO:0005524">
    <property type="term" value="F:ATP binding"/>
    <property type="evidence" value="ECO:0007669"/>
    <property type="project" value="UniProtKB-KW"/>
</dbReference>
<dbReference type="EMBL" id="JAAIYP010000034">
    <property type="protein sequence ID" value="NFV79900.1"/>
    <property type="molecule type" value="Genomic_DNA"/>
</dbReference>
<evidence type="ECO:0000256" key="8">
    <source>
        <dbReference type="ARBA" id="ARBA00023012"/>
    </source>
</evidence>
<dbReference type="PROSITE" id="PS50109">
    <property type="entry name" value="HIS_KIN"/>
    <property type="match status" value="1"/>
</dbReference>
<dbReference type="Gene3D" id="3.30.565.10">
    <property type="entry name" value="Histidine kinase-like ATPase, C-terminal domain"/>
    <property type="match status" value="1"/>
</dbReference>
<reference evidence="10 11" key="1">
    <citation type="submission" date="2020-02" db="EMBL/GenBank/DDBJ databases">
        <authorList>
            <person name="Dziuba M."/>
            <person name="Kuznetsov B."/>
            <person name="Mardanov A."/>
            <person name="Ravin N."/>
            <person name="Grouzdev D."/>
        </authorList>
    </citation>
    <scope>NUCLEOTIDE SEQUENCE [LARGE SCALE GENOMIC DNA]</scope>
    <source>
        <strain evidence="10 11">SpK</strain>
    </source>
</reference>
<dbReference type="Pfam" id="PF00512">
    <property type="entry name" value="HisKA"/>
    <property type="match status" value="1"/>
</dbReference>
<evidence type="ECO:0000256" key="4">
    <source>
        <dbReference type="ARBA" id="ARBA00022679"/>
    </source>
</evidence>
<accession>A0A7C9QT17</accession>
<dbReference type="AlphaFoldDB" id="A0A7C9QT17"/>
<dbReference type="InterPro" id="IPR036890">
    <property type="entry name" value="HATPase_C_sf"/>
</dbReference>
<dbReference type="InterPro" id="IPR000014">
    <property type="entry name" value="PAS"/>
</dbReference>
<dbReference type="PRINTS" id="PR00344">
    <property type="entry name" value="BCTRLSENSOR"/>
</dbReference>
<dbReference type="GO" id="GO:0000155">
    <property type="term" value="F:phosphorelay sensor kinase activity"/>
    <property type="evidence" value="ECO:0007669"/>
    <property type="project" value="InterPro"/>
</dbReference>
<keyword evidence="5" id="KW-0547">Nucleotide-binding</keyword>
<proteinExistence type="predicted"/>
<keyword evidence="8" id="KW-0902">Two-component regulatory system</keyword>
<protein>
    <recommendedName>
        <fullName evidence="2">histidine kinase</fullName>
        <ecNumber evidence="2">2.7.13.3</ecNumber>
    </recommendedName>
</protein>
<dbReference type="InterPro" id="IPR003661">
    <property type="entry name" value="HisK_dim/P_dom"/>
</dbReference>
<dbReference type="Gene3D" id="3.30.450.20">
    <property type="entry name" value="PAS domain"/>
    <property type="match status" value="1"/>
</dbReference>
<organism evidence="10 11">
    <name type="scientific">Magnetospirillum aberrantis SpK</name>
    <dbReference type="NCBI Taxonomy" id="908842"/>
    <lineage>
        <taxon>Bacteria</taxon>
        <taxon>Pseudomonadati</taxon>
        <taxon>Pseudomonadota</taxon>
        <taxon>Alphaproteobacteria</taxon>
        <taxon>Rhodospirillales</taxon>
        <taxon>Rhodospirillaceae</taxon>
        <taxon>Magnetospirillum</taxon>
    </lineage>
</organism>
<evidence type="ECO:0000256" key="7">
    <source>
        <dbReference type="ARBA" id="ARBA00022840"/>
    </source>
</evidence>
<dbReference type="SMART" id="SM00091">
    <property type="entry name" value="PAS"/>
    <property type="match status" value="1"/>
</dbReference>
<dbReference type="EC" id="2.7.13.3" evidence="2"/>
<name>A0A7C9QT17_9PROT</name>
<feature type="domain" description="Histidine kinase" evidence="9">
    <location>
        <begin position="149"/>
        <end position="367"/>
    </location>
</feature>
<dbReference type="SUPFAM" id="SSF55874">
    <property type="entry name" value="ATPase domain of HSP90 chaperone/DNA topoisomerase II/histidine kinase"/>
    <property type="match status" value="1"/>
</dbReference>
<keyword evidence="11" id="KW-1185">Reference proteome</keyword>
<dbReference type="PANTHER" id="PTHR43065:SF10">
    <property type="entry name" value="PEROXIDE STRESS-ACTIVATED HISTIDINE KINASE MAK3"/>
    <property type="match status" value="1"/>
</dbReference>
<dbReference type="CDD" id="cd00130">
    <property type="entry name" value="PAS"/>
    <property type="match status" value="1"/>
</dbReference>
<evidence type="ECO:0000256" key="2">
    <source>
        <dbReference type="ARBA" id="ARBA00012438"/>
    </source>
</evidence>